<dbReference type="Proteomes" id="UP001281614">
    <property type="component" value="Unassembled WGS sequence"/>
</dbReference>
<accession>A0AAD9Y461</accession>
<name>A0AAD9Y461_COLKA</name>
<dbReference type="EMBL" id="VYYT01000395">
    <property type="protein sequence ID" value="KAK2737745.1"/>
    <property type="molecule type" value="Genomic_DNA"/>
</dbReference>
<protein>
    <submittedName>
        <fullName evidence="1">Uncharacterized protein</fullName>
    </submittedName>
</protein>
<comment type="caution">
    <text evidence="1">The sequence shown here is derived from an EMBL/GenBank/DDBJ whole genome shotgun (WGS) entry which is preliminary data.</text>
</comment>
<organism evidence="1 2">
    <name type="scientific">Colletotrichum kahawae</name>
    <name type="common">Coffee berry disease fungus</name>
    <dbReference type="NCBI Taxonomy" id="34407"/>
    <lineage>
        <taxon>Eukaryota</taxon>
        <taxon>Fungi</taxon>
        <taxon>Dikarya</taxon>
        <taxon>Ascomycota</taxon>
        <taxon>Pezizomycotina</taxon>
        <taxon>Sordariomycetes</taxon>
        <taxon>Hypocreomycetidae</taxon>
        <taxon>Glomerellales</taxon>
        <taxon>Glomerellaceae</taxon>
        <taxon>Colletotrichum</taxon>
        <taxon>Colletotrichum gloeosporioides species complex</taxon>
    </lineage>
</organism>
<evidence type="ECO:0000313" key="1">
    <source>
        <dbReference type="EMBL" id="KAK2737745.1"/>
    </source>
</evidence>
<gene>
    <name evidence="1" type="ORF">CKAH01_18821</name>
</gene>
<evidence type="ECO:0000313" key="2">
    <source>
        <dbReference type="Proteomes" id="UP001281614"/>
    </source>
</evidence>
<sequence>MKTVSTISSHQLMFTILSNGN</sequence>
<proteinExistence type="predicted"/>
<dbReference type="AlphaFoldDB" id="A0AAD9Y461"/>
<keyword evidence="2" id="KW-1185">Reference proteome</keyword>
<reference evidence="1" key="1">
    <citation type="submission" date="2023-02" db="EMBL/GenBank/DDBJ databases">
        <title>Colletotrichum kahawae CIFC_Que2 genome sequencing and assembly.</title>
        <authorList>
            <person name="Baroncelli R."/>
        </authorList>
    </citation>
    <scope>NUCLEOTIDE SEQUENCE</scope>
    <source>
        <strain evidence="1">CIFC_Que2</strain>
    </source>
</reference>